<reference evidence="1 2" key="1">
    <citation type="submission" date="2016-11" db="EMBL/GenBank/DDBJ databases">
        <authorList>
            <person name="Jaros S."/>
            <person name="Januszkiewicz K."/>
            <person name="Wedrychowicz H."/>
        </authorList>
    </citation>
    <scope>NUCLEOTIDE SEQUENCE [LARGE SCALE GENOMIC DNA]</scope>
    <source>
        <strain evidence="1 2">DSM 44523</strain>
    </source>
</reference>
<dbReference type="PANTHER" id="PTHR42976:SF1">
    <property type="entry name" value="GH18 DOMAIN-CONTAINING PROTEIN-RELATED"/>
    <property type="match status" value="1"/>
</dbReference>
<gene>
    <name evidence="1" type="ORF">SAMN05444320_102604</name>
</gene>
<evidence type="ECO:0000313" key="1">
    <source>
        <dbReference type="EMBL" id="SHF13134.1"/>
    </source>
</evidence>
<dbReference type="InterPro" id="IPR017853">
    <property type="entry name" value="GH"/>
</dbReference>
<dbReference type="Proteomes" id="UP000184501">
    <property type="component" value="Unassembled WGS sequence"/>
</dbReference>
<dbReference type="InterPro" id="IPR052750">
    <property type="entry name" value="GH18_Chitinase"/>
</dbReference>
<dbReference type="EMBL" id="FQVN01000002">
    <property type="protein sequence ID" value="SHF13134.1"/>
    <property type="molecule type" value="Genomic_DNA"/>
</dbReference>
<accession>A0A1M4Z504</accession>
<dbReference type="PANTHER" id="PTHR42976">
    <property type="entry name" value="BIFUNCTIONAL CHITINASE/LYSOZYME-RELATED"/>
    <property type="match status" value="1"/>
</dbReference>
<dbReference type="OrthoDB" id="99456at2"/>
<dbReference type="STRING" id="2017.SAMN05444320_102604"/>
<proteinExistence type="predicted"/>
<name>A0A1M4Z504_STRHI</name>
<dbReference type="SUPFAM" id="SSF51445">
    <property type="entry name" value="(Trans)glycosidases"/>
    <property type="match status" value="1"/>
</dbReference>
<organism evidence="1 2">
    <name type="scientific">Streptoalloteichus hindustanus</name>
    <dbReference type="NCBI Taxonomy" id="2017"/>
    <lineage>
        <taxon>Bacteria</taxon>
        <taxon>Bacillati</taxon>
        <taxon>Actinomycetota</taxon>
        <taxon>Actinomycetes</taxon>
        <taxon>Pseudonocardiales</taxon>
        <taxon>Pseudonocardiaceae</taxon>
        <taxon>Streptoalloteichus</taxon>
    </lineage>
</organism>
<protein>
    <submittedName>
        <fullName evidence="1">Chitinase</fullName>
    </submittedName>
</protein>
<dbReference type="AlphaFoldDB" id="A0A1M4Z504"/>
<keyword evidence="2" id="KW-1185">Reference proteome</keyword>
<dbReference type="RefSeq" id="WP_073480813.1">
    <property type="nucleotide sequence ID" value="NZ_FQVN01000002.1"/>
</dbReference>
<sequence>MECRPSRARRERRTRHGRGGLSRAAAVLLLGGVATGCARSGDPAPEQRPRPRFAPYVEITPARPDLLEVADATGQREFTLAFVRSDDQRCSATWDGGLALRDPGLLREVGALVDRGGALTVASGGANGPYLENHCGTPEELAAAYRQALDAVGGNRLDLDIELDVPVERVNRALDLLRAERATAITYTLPVTRDGLEPRALSLLDDAARRGLDVSVNAMVMNVARDGSQVDAMLAAARATVEQLRRIWPDQPPERVHRRLGLTAMIGRNDDGTVTTVDDARELRAFADRQGVGHLAFWSVARDNGRCPGRVVAASDCSGVEQSPYEFTRAFARAG</sequence>
<dbReference type="Gene3D" id="3.20.20.80">
    <property type="entry name" value="Glycosidases"/>
    <property type="match status" value="1"/>
</dbReference>
<evidence type="ECO:0000313" key="2">
    <source>
        <dbReference type="Proteomes" id="UP000184501"/>
    </source>
</evidence>